<keyword evidence="7" id="KW-1185">Reference proteome</keyword>
<evidence type="ECO:0000256" key="1">
    <source>
        <dbReference type="ARBA" id="ARBA00022692"/>
    </source>
</evidence>
<dbReference type="InterPro" id="IPR011701">
    <property type="entry name" value="MFS"/>
</dbReference>
<evidence type="ECO:0000256" key="2">
    <source>
        <dbReference type="ARBA" id="ARBA00022989"/>
    </source>
</evidence>
<organism evidence="6 7">
    <name type="scientific">Rhodoplanes elegans</name>
    <dbReference type="NCBI Taxonomy" id="29408"/>
    <lineage>
        <taxon>Bacteria</taxon>
        <taxon>Pseudomonadati</taxon>
        <taxon>Pseudomonadota</taxon>
        <taxon>Alphaproteobacteria</taxon>
        <taxon>Hyphomicrobiales</taxon>
        <taxon>Nitrobacteraceae</taxon>
        <taxon>Rhodoplanes</taxon>
    </lineage>
</organism>
<dbReference type="SUPFAM" id="SSF103473">
    <property type="entry name" value="MFS general substrate transporter"/>
    <property type="match status" value="1"/>
</dbReference>
<accession>A0A327KE91</accession>
<sequence>MTETRLPIDAAAANGRAADLRVVMAVSAAHFVSHYYILALPPVFEMVRGSFAVSYTELGLALVVFNVACAAGQTPAGVLADRIGARRVLVAGLAL</sequence>
<dbReference type="InterPro" id="IPR036259">
    <property type="entry name" value="MFS_trans_sf"/>
</dbReference>
<dbReference type="Gene3D" id="1.20.1250.20">
    <property type="entry name" value="MFS general substrate transporter like domains"/>
    <property type="match status" value="1"/>
</dbReference>
<feature type="non-terminal residue" evidence="6">
    <location>
        <position position="95"/>
    </location>
</feature>
<protein>
    <recommendedName>
        <fullName evidence="5">Major facilitator superfamily (MFS) profile domain-containing protein</fullName>
    </recommendedName>
</protein>
<dbReference type="RefSeq" id="WP_146618811.1">
    <property type="nucleotide sequence ID" value="NZ_NPEU01000221.1"/>
</dbReference>
<proteinExistence type="predicted"/>
<dbReference type="Pfam" id="PF07690">
    <property type="entry name" value="MFS_1"/>
    <property type="match status" value="1"/>
</dbReference>
<feature type="domain" description="Major facilitator superfamily (MFS) profile" evidence="5">
    <location>
        <begin position="22"/>
        <end position="95"/>
    </location>
</feature>
<gene>
    <name evidence="6" type="ORF">CH338_17685</name>
</gene>
<feature type="transmembrane region" description="Helical" evidence="4">
    <location>
        <begin position="58"/>
        <end position="80"/>
    </location>
</feature>
<keyword evidence="3 4" id="KW-0472">Membrane</keyword>
<dbReference type="PROSITE" id="PS50850">
    <property type="entry name" value="MFS"/>
    <property type="match status" value="1"/>
</dbReference>
<keyword evidence="1 4" id="KW-0812">Transmembrane</keyword>
<dbReference type="OrthoDB" id="8894129at2"/>
<reference evidence="6 7" key="1">
    <citation type="submission" date="2017-07" db="EMBL/GenBank/DDBJ databases">
        <title>Draft Genome Sequences of Select Purple Nonsulfur Bacteria.</title>
        <authorList>
            <person name="Lasarre B."/>
            <person name="Mckinlay J.B."/>
        </authorList>
    </citation>
    <scope>NUCLEOTIDE SEQUENCE [LARGE SCALE GENOMIC DNA]</scope>
    <source>
        <strain evidence="6 7">DSM 11907</strain>
    </source>
</reference>
<feature type="transmembrane region" description="Helical" evidence="4">
    <location>
        <begin position="20"/>
        <end position="38"/>
    </location>
</feature>
<dbReference type="AlphaFoldDB" id="A0A327KE91"/>
<evidence type="ECO:0000259" key="5">
    <source>
        <dbReference type="PROSITE" id="PS50850"/>
    </source>
</evidence>
<evidence type="ECO:0000256" key="3">
    <source>
        <dbReference type="ARBA" id="ARBA00023136"/>
    </source>
</evidence>
<evidence type="ECO:0000313" key="6">
    <source>
        <dbReference type="EMBL" id="RAI36366.1"/>
    </source>
</evidence>
<comment type="caution">
    <text evidence="6">The sequence shown here is derived from an EMBL/GenBank/DDBJ whole genome shotgun (WGS) entry which is preliminary data.</text>
</comment>
<evidence type="ECO:0000313" key="7">
    <source>
        <dbReference type="Proteomes" id="UP000248863"/>
    </source>
</evidence>
<keyword evidence="2 4" id="KW-1133">Transmembrane helix</keyword>
<dbReference type="Proteomes" id="UP000248863">
    <property type="component" value="Unassembled WGS sequence"/>
</dbReference>
<dbReference type="GO" id="GO:0022857">
    <property type="term" value="F:transmembrane transporter activity"/>
    <property type="evidence" value="ECO:0007669"/>
    <property type="project" value="InterPro"/>
</dbReference>
<name>A0A327KE91_9BRAD</name>
<evidence type="ECO:0000256" key="4">
    <source>
        <dbReference type="SAM" id="Phobius"/>
    </source>
</evidence>
<dbReference type="InterPro" id="IPR020846">
    <property type="entry name" value="MFS_dom"/>
</dbReference>
<dbReference type="EMBL" id="NPEU01000221">
    <property type="protein sequence ID" value="RAI36366.1"/>
    <property type="molecule type" value="Genomic_DNA"/>
</dbReference>